<gene>
    <name evidence="10" type="ORF">JoomaDRAFT_1288</name>
</gene>
<feature type="transmembrane region" description="Helical" evidence="8">
    <location>
        <begin position="103"/>
        <end position="136"/>
    </location>
</feature>
<sequence>MIDKNLSNKIILSFLIIVTVVNLIQSAFTGLIFDEAYYWYFAQNLSWGYFDHPPMVAFLVNLGINIFDGELGVRLASPFLYAANVFLLWKLIETDKKYKYTWLFMAFVSSIGLMVAYGFMILPDTALLTFSLLFVWAYKRFLLKKDTISVLVLGFSMAAVMYCKYHGILLIGFVLLSNLALLKNSKFWLATAISLVLYTPHLVWLYQVDFAPLKYHLFDRANSAYRIKFTLDYLVNCIAVAGLCFPLMYFAFYKLPSKDKFDKALKFLGYGVFLFFLFSSFSRKTQAQWVILIVIPLILFTLRYAYEHENYRKWLFRISVFSVILILYLRVALIYQPISPIKYEAYGNKKWVTELKDKVKGIPVVFHNSYRDAAMYGFYSEGGTVFSSNDLHARQNQFDLDSSEFKVRNKKVAYLTGNHEYLIDSTVSIIREFKNHKIRGTIIDSLKTYKKMKITIDKDSFKNKVATNFSAELYNPYNETIPTDSLTYAAVFYDTNKRGIKVIPLLVDNSSAKIKKEETVSIQVKIPDTVVIPEIQYFRMGIIHNGIYPGFQGEMIKLDN</sequence>
<evidence type="ECO:0000256" key="4">
    <source>
        <dbReference type="ARBA" id="ARBA00022679"/>
    </source>
</evidence>
<keyword evidence="6 8" id="KW-1133">Transmembrane helix</keyword>
<feature type="transmembrane region" description="Helical" evidence="8">
    <location>
        <begin position="318"/>
        <end position="335"/>
    </location>
</feature>
<evidence type="ECO:0000313" key="11">
    <source>
        <dbReference type="Proteomes" id="UP000004690"/>
    </source>
</evidence>
<organism evidence="10 11">
    <name type="scientific">Galbibacter orientalis DSM 19592</name>
    <dbReference type="NCBI Taxonomy" id="926559"/>
    <lineage>
        <taxon>Bacteria</taxon>
        <taxon>Pseudomonadati</taxon>
        <taxon>Bacteroidota</taxon>
        <taxon>Flavobacteriia</taxon>
        <taxon>Flavobacteriales</taxon>
        <taxon>Flavobacteriaceae</taxon>
        <taxon>Galbibacter</taxon>
    </lineage>
</organism>
<feature type="transmembrane region" description="Helical" evidence="8">
    <location>
        <begin position="287"/>
        <end position="306"/>
    </location>
</feature>
<evidence type="ECO:0000256" key="3">
    <source>
        <dbReference type="ARBA" id="ARBA00022676"/>
    </source>
</evidence>
<evidence type="ECO:0000256" key="5">
    <source>
        <dbReference type="ARBA" id="ARBA00022692"/>
    </source>
</evidence>
<dbReference type="OrthoDB" id="9813729at2"/>
<keyword evidence="5 8" id="KW-0812">Transmembrane</keyword>
<dbReference type="AlphaFoldDB" id="I3C3W1"/>
<evidence type="ECO:0000256" key="2">
    <source>
        <dbReference type="ARBA" id="ARBA00022475"/>
    </source>
</evidence>
<dbReference type="PANTHER" id="PTHR33908">
    <property type="entry name" value="MANNOSYLTRANSFERASE YKCB-RELATED"/>
    <property type="match status" value="1"/>
</dbReference>
<dbReference type="EMBL" id="JH651379">
    <property type="protein sequence ID" value="EIJ38304.1"/>
    <property type="molecule type" value="Genomic_DNA"/>
</dbReference>
<evidence type="ECO:0000259" key="9">
    <source>
        <dbReference type="Pfam" id="PF13231"/>
    </source>
</evidence>
<dbReference type="GO" id="GO:0005886">
    <property type="term" value="C:plasma membrane"/>
    <property type="evidence" value="ECO:0007669"/>
    <property type="project" value="UniProtKB-SubCell"/>
</dbReference>
<dbReference type="eggNOG" id="COG1807">
    <property type="taxonomic scope" value="Bacteria"/>
</dbReference>
<dbReference type="InterPro" id="IPR038731">
    <property type="entry name" value="RgtA/B/C-like"/>
</dbReference>
<dbReference type="InterPro" id="IPR050297">
    <property type="entry name" value="LipidA_mod_glycosyltrf_83"/>
</dbReference>
<keyword evidence="4" id="KW-0808">Transferase</keyword>
<protein>
    <recommendedName>
        <fullName evidence="9">Glycosyltransferase RgtA/B/C/D-like domain-containing protein</fullName>
    </recommendedName>
</protein>
<dbReference type="HOGENOM" id="CLU_016165_2_0_10"/>
<dbReference type="Proteomes" id="UP000004690">
    <property type="component" value="Unassembled WGS sequence"/>
</dbReference>
<name>I3C3W1_9FLAO</name>
<dbReference type="STRING" id="926559.JoomaDRAFT_1288"/>
<feature type="transmembrane region" description="Helical" evidence="8">
    <location>
        <begin position="12"/>
        <end position="33"/>
    </location>
</feature>
<feature type="domain" description="Glycosyltransferase RgtA/B/C/D-like" evidence="9">
    <location>
        <begin position="51"/>
        <end position="204"/>
    </location>
</feature>
<keyword evidence="7 8" id="KW-0472">Membrane</keyword>
<dbReference type="PANTHER" id="PTHR33908:SF11">
    <property type="entry name" value="MEMBRANE PROTEIN"/>
    <property type="match status" value="1"/>
</dbReference>
<evidence type="ECO:0000256" key="6">
    <source>
        <dbReference type="ARBA" id="ARBA00022989"/>
    </source>
</evidence>
<dbReference type="GO" id="GO:0009103">
    <property type="term" value="P:lipopolysaccharide biosynthetic process"/>
    <property type="evidence" value="ECO:0007669"/>
    <property type="project" value="UniProtKB-ARBA"/>
</dbReference>
<feature type="transmembrane region" description="Helical" evidence="8">
    <location>
        <begin position="233"/>
        <end position="252"/>
    </location>
</feature>
<feature type="transmembrane region" description="Helical" evidence="8">
    <location>
        <begin position="187"/>
        <end position="206"/>
    </location>
</feature>
<evidence type="ECO:0000256" key="7">
    <source>
        <dbReference type="ARBA" id="ARBA00023136"/>
    </source>
</evidence>
<proteinExistence type="predicted"/>
<keyword evidence="3" id="KW-0328">Glycosyltransferase</keyword>
<evidence type="ECO:0000313" key="10">
    <source>
        <dbReference type="EMBL" id="EIJ38304.1"/>
    </source>
</evidence>
<evidence type="ECO:0000256" key="1">
    <source>
        <dbReference type="ARBA" id="ARBA00004651"/>
    </source>
</evidence>
<accession>I3C3W1</accession>
<comment type="subcellular location">
    <subcellularLocation>
        <location evidence="1">Cell membrane</location>
        <topology evidence="1">Multi-pass membrane protein</topology>
    </subcellularLocation>
</comment>
<evidence type="ECO:0000256" key="8">
    <source>
        <dbReference type="SAM" id="Phobius"/>
    </source>
</evidence>
<dbReference type="GO" id="GO:0016763">
    <property type="term" value="F:pentosyltransferase activity"/>
    <property type="evidence" value="ECO:0007669"/>
    <property type="project" value="TreeGrafter"/>
</dbReference>
<feature type="transmembrane region" description="Helical" evidence="8">
    <location>
        <begin position="71"/>
        <end position="91"/>
    </location>
</feature>
<reference evidence="10 11" key="1">
    <citation type="submission" date="2012-02" db="EMBL/GenBank/DDBJ databases">
        <title>Improved High-Quality Draft genome of Joostella marina DSM 19592.</title>
        <authorList>
            <consortium name="US DOE Joint Genome Institute (JGI-PGF)"/>
            <person name="Lucas S."/>
            <person name="Copeland A."/>
            <person name="Lapidus A."/>
            <person name="Bruce D."/>
            <person name="Goodwin L."/>
            <person name="Pitluck S."/>
            <person name="Peters L."/>
            <person name="Chertkov O."/>
            <person name="Ovchinnikova G."/>
            <person name="Kyrpides N."/>
            <person name="Mavromatis K."/>
            <person name="Detter J.C."/>
            <person name="Han C."/>
            <person name="Land M."/>
            <person name="Hauser L."/>
            <person name="Markowitz V."/>
            <person name="Cheng J.-F."/>
            <person name="Hugenholtz P."/>
            <person name="Woyke T."/>
            <person name="Wu D."/>
            <person name="Tindall B."/>
            <person name="Brambilla E."/>
            <person name="Klenk H.-P."/>
            <person name="Eisen J.A."/>
        </authorList>
    </citation>
    <scope>NUCLEOTIDE SEQUENCE [LARGE SCALE GENOMIC DNA]</scope>
    <source>
        <strain evidence="10 11">DSM 19592</strain>
    </source>
</reference>
<keyword evidence="2" id="KW-1003">Cell membrane</keyword>
<dbReference type="RefSeq" id="WP_008611470.1">
    <property type="nucleotide sequence ID" value="NZ_JH651379.1"/>
</dbReference>
<dbReference type="Pfam" id="PF13231">
    <property type="entry name" value="PMT_2"/>
    <property type="match status" value="1"/>
</dbReference>
<keyword evidence="11" id="KW-1185">Reference proteome</keyword>
<feature type="transmembrane region" description="Helical" evidence="8">
    <location>
        <begin position="148"/>
        <end position="175"/>
    </location>
</feature>